<evidence type="ECO:0000256" key="2">
    <source>
        <dbReference type="PROSITE-ProRule" id="PRU00169"/>
    </source>
</evidence>
<dbReference type="GO" id="GO:0003677">
    <property type="term" value="F:DNA binding"/>
    <property type="evidence" value="ECO:0007669"/>
    <property type="project" value="UniProtKB-KW"/>
</dbReference>
<keyword evidence="1" id="KW-0238">DNA-binding</keyword>
<dbReference type="AlphaFoldDB" id="A0A5Q6RNZ6"/>
<dbReference type="Gene3D" id="3.40.50.2300">
    <property type="match status" value="1"/>
</dbReference>
<dbReference type="InterPro" id="IPR039420">
    <property type="entry name" value="WalR-like"/>
</dbReference>
<evidence type="ECO:0000259" key="3">
    <source>
        <dbReference type="PROSITE" id="PS50110"/>
    </source>
</evidence>
<dbReference type="SUPFAM" id="SSF52172">
    <property type="entry name" value="CheY-like"/>
    <property type="match status" value="1"/>
</dbReference>
<dbReference type="EMBL" id="VDFQ02000006">
    <property type="protein sequence ID" value="KAA1419751.1"/>
    <property type="molecule type" value="Genomic_DNA"/>
</dbReference>
<proteinExistence type="predicted"/>
<dbReference type="OrthoDB" id="9800897at2"/>
<accession>A0A5Q6RNZ6</accession>
<comment type="caution">
    <text evidence="4">The sequence shown here is derived from an EMBL/GenBank/DDBJ whole genome shotgun (WGS) entry which is preliminary data.</text>
</comment>
<feature type="modified residue" description="4-aspartylphosphate" evidence="2">
    <location>
        <position position="54"/>
    </location>
</feature>
<organism evidence="4 5">
    <name type="scientific">Mumia zhuanghuii</name>
    <dbReference type="NCBI Taxonomy" id="2585211"/>
    <lineage>
        <taxon>Bacteria</taxon>
        <taxon>Bacillati</taxon>
        <taxon>Actinomycetota</taxon>
        <taxon>Actinomycetes</taxon>
        <taxon>Propionibacteriales</taxon>
        <taxon>Nocardioidaceae</taxon>
        <taxon>Mumia</taxon>
    </lineage>
</organism>
<reference evidence="4 5" key="1">
    <citation type="submission" date="2019-09" db="EMBL/GenBank/DDBJ databases">
        <title>Mumia zhuanghuii sp. nov. isolated from the intestinal contents of plateau pika (Ochotona curzoniae) in the Qinghai-Tibet plateau of China.</title>
        <authorList>
            <person name="Tian Z."/>
        </authorList>
    </citation>
    <scope>NUCLEOTIDE SEQUENCE [LARGE SCALE GENOMIC DNA]</scope>
    <source>
        <strain evidence="5">350</strain>
    </source>
</reference>
<dbReference type="PANTHER" id="PTHR43214">
    <property type="entry name" value="TWO-COMPONENT RESPONSE REGULATOR"/>
    <property type="match status" value="1"/>
</dbReference>
<evidence type="ECO:0000313" key="4">
    <source>
        <dbReference type="EMBL" id="KAA1419751.1"/>
    </source>
</evidence>
<evidence type="ECO:0000313" key="5">
    <source>
        <dbReference type="Proteomes" id="UP000307768"/>
    </source>
</evidence>
<dbReference type="InterPro" id="IPR011006">
    <property type="entry name" value="CheY-like_superfamily"/>
</dbReference>
<dbReference type="PANTHER" id="PTHR43214:SF43">
    <property type="entry name" value="TWO-COMPONENT RESPONSE REGULATOR"/>
    <property type="match status" value="1"/>
</dbReference>
<dbReference type="GO" id="GO:0000160">
    <property type="term" value="P:phosphorelay signal transduction system"/>
    <property type="evidence" value="ECO:0007669"/>
    <property type="project" value="InterPro"/>
</dbReference>
<dbReference type="Pfam" id="PF00072">
    <property type="entry name" value="Response_reg"/>
    <property type="match status" value="1"/>
</dbReference>
<dbReference type="Proteomes" id="UP000307768">
    <property type="component" value="Unassembled WGS sequence"/>
</dbReference>
<dbReference type="InterPro" id="IPR058245">
    <property type="entry name" value="NreC/VraR/RcsB-like_REC"/>
</dbReference>
<dbReference type="RefSeq" id="WP_149770974.1">
    <property type="nucleotide sequence ID" value="NZ_VDFQ02000006.1"/>
</dbReference>
<dbReference type="InterPro" id="IPR001789">
    <property type="entry name" value="Sig_transdc_resp-reg_receiver"/>
</dbReference>
<gene>
    <name evidence="4" type="ORF">FE697_017730</name>
</gene>
<sequence>MIRVLVVDDHPWFREGVVFELARAEGIAVVGEASDGREALSQARRHKPDVVLLDLAMPVVDGATALPDLLGLGARVLVLTLAEEDATVLACIRAGADGYLVKGVPPTVSSTPCVRWRTATRCSVPGWQPGSSLPTR</sequence>
<keyword evidence="2" id="KW-0597">Phosphoprotein</keyword>
<dbReference type="SMART" id="SM00448">
    <property type="entry name" value="REC"/>
    <property type="match status" value="1"/>
</dbReference>
<protein>
    <submittedName>
        <fullName evidence="4">Response regulator transcription factor</fullName>
    </submittedName>
</protein>
<dbReference type="PROSITE" id="PS50110">
    <property type="entry name" value="RESPONSE_REGULATORY"/>
    <property type="match status" value="1"/>
</dbReference>
<dbReference type="CDD" id="cd17535">
    <property type="entry name" value="REC_NarL-like"/>
    <property type="match status" value="1"/>
</dbReference>
<feature type="domain" description="Response regulatory" evidence="3">
    <location>
        <begin position="3"/>
        <end position="117"/>
    </location>
</feature>
<evidence type="ECO:0000256" key="1">
    <source>
        <dbReference type="ARBA" id="ARBA00023125"/>
    </source>
</evidence>
<name>A0A5Q6RNZ6_9ACTN</name>